<dbReference type="InterPro" id="IPR035952">
    <property type="entry name" value="Rhomboid-like_sf"/>
</dbReference>
<feature type="transmembrane region" description="Helical" evidence="5">
    <location>
        <begin position="145"/>
        <end position="169"/>
    </location>
</feature>
<dbReference type="PANTHER" id="PTHR43731:SF34">
    <property type="entry name" value="PEPTIDASE S54 RHOMBOID DOMAIN-CONTAINING PROTEIN"/>
    <property type="match status" value="1"/>
</dbReference>
<dbReference type="eggNOG" id="KOG2980">
    <property type="taxonomic scope" value="Eukaryota"/>
</dbReference>
<keyword evidence="6" id="KW-0732">Signal</keyword>
<name>B8C1M3_THAPS</name>
<evidence type="ECO:0000313" key="8">
    <source>
        <dbReference type="EMBL" id="EED91793.1"/>
    </source>
</evidence>
<dbReference type="EMBL" id="CM000642">
    <property type="protein sequence ID" value="EED91793.1"/>
    <property type="molecule type" value="Genomic_DNA"/>
</dbReference>
<feature type="transmembrane region" description="Helical" evidence="5">
    <location>
        <begin position="184"/>
        <end position="204"/>
    </location>
</feature>
<dbReference type="KEGG" id="tps:THAPSDRAFT_4981"/>
<feature type="domain" description="Peptidase S54 rhomboid" evidence="7">
    <location>
        <begin position="143"/>
        <end position="287"/>
    </location>
</feature>
<proteinExistence type="predicted"/>
<evidence type="ECO:0000256" key="3">
    <source>
        <dbReference type="ARBA" id="ARBA00022989"/>
    </source>
</evidence>
<evidence type="ECO:0000256" key="6">
    <source>
        <dbReference type="SAM" id="SignalP"/>
    </source>
</evidence>
<dbReference type="GO" id="GO:0016020">
    <property type="term" value="C:membrane"/>
    <property type="evidence" value="ECO:0007669"/>
    <property type="project" value="UniProtKB-SubCell"/>
</dbReference>
<evidence type="ECO:0000256" key="5">
    <source>
        <dbReference type="SAM" id="Phobius"/>
    </source>
</evidence>
<dbReference type="PANTHER" id="PTHR43731">
    <property type="entry name" value="RHOMBOID PROTEASE"/>
    <property type="match status" value="1"/>
</dbReference>
<dbReference type="AlphaFoldDB" id="B8C1M3"/>
<dbReference type="GO" id="GO:0004252">
    <property type="term" value="F:serine-type endopeptidase activity"/>
    <property type="evidence" value="ECO:0000318"/>
    <property type="project" value="GO_Central"/>
</dbReference>
<organism evidence="8 9">
    <name type="scientific">Thalassiosira pseudonana</name>
    <name type="common">Marine diatom</name>
    <name type="synonym">Cyclotella nana</name>
    <dbReference type="NCBI Taxonomy" id="35128"/>
    <lineage>
        <taxon>Eukaryota</taxon>
        <taxon>Sar</taxon>
        <taxon>Stramenopiles</taxon>
        <taxon>Ochrophyta</taxon>
        <taxon>Bacillariophyta</taxon>
        <taxon>Coscinodiscophyceae</taxon>
        <taxon>Thalassiosirophycidae</taxon>
        <taxon>Thalassiosirales</taxon>
        <taxon>Thalassiosiraceae</taxon>
        <taxon>Thalassiosira</taxon>
    </lineage>
</organism>
<protein>
    <recommendedName>
        <fullName evidence="7">Peptidase S54 rhomboid domain-containing protein</fullName>
    </recommendedName>
</protein>
<dbReference type="HOGENOM" id="CLU_887083_0_0_1"/>
<dbReference type="OMA" id="LAYCEVW"/>
<dbReference type="STRING" id="35128.B8C1M3"/>
<dbReference type="Proteomes" id="UP000001449">
    <property type="component" value="Chromosome 5"/>
</dbReference>
<dbReference type="PaxDb" id="35128-Thaps4981"/>
<evidence type="ECO:0000256" key="2">
    <source>
        <dbReference type="ARBA" id="ARBA00022692"/>
    </source>
</evidence>
<dbReference type="RefSeq" id="XP_002290041.1">
    <property type="nucleotide sequence ID" value="XM_002290005.1"/>
</dbReference>
<reference evidence="8 9" key="2">
    <citation type="journal article" date="2008" name="Nature">
        <title>The Phaeodactylum genome reveals the evolutionary history of diatom genomes.</title>
        <authorList>
            <person name="Bowler C."/>
            <person name="Allen A.E."/>
            <person name="Badger J.H."/>
            <person name="Grimwood J."/>
            <person name="Jabbari K."/>
            <person name="Kuo A."/>
            <person name="Maheswari U."/>
            <person name="Martens C."/>
            <person name="Maumus F."/>
            <person name="Otillar R.P."/>
            <person name="Rayko E."/>
            <person name="Salamov A."/>
            <person name="Vandepoele K."/>
            <person name="Beszteri B."/>
            <person name="Gruber A."/>
            <person name="Heijde M."/>
            <person name="Katinka M."/>
            <person name="Mock T."/>
            <person name="Valentin K."/>
            <person name="Verret F."/>
            <person name="Berges J.A."/>
            <person name="Brownlee C."/>
            <person name="Cadoret J.P."/>
            <person name="Chiovitti A."/>
            <person name="Choi C.J."/>
            <person name="Coesel S."/>
            <person name="De Martino A."/>
            <person name="Detter J.C."/>
            <person name="Durkin C."/>
            <person name="Falciatore A."/>
            <person name="Fournet J."/>
            <person name="Haruta M."/>
            <person name="Huysman M.J."/>
            <person name="Jenkins B.D."/>
            <person name="Jiroutova K."/>
            <person name="Jorgensen R.E."/>
            <person name="Joubert Y."/>
            <person name="Kaplan A."/>
            <person name="Kroger N."/>
            <person name="Kroth P.G."/>
            <person name="La Roche J."/>
            <person name="Lindquist E."/>
            <person name="Lommer M."/>
            <person name="Martin-Jezequel V."/>
            <person name="Lopez P.J."/>
            <person name="Lucas S."/>
            <person name="Mangogna M."/>
            <person name="McGinnis K."/>
            <person name="Medlin L.K."/>
            <person name="Montsant A."/>
            <person name="Oudot-Le Secq M.P."/>
            <person name="Napoli C."/>
            <person name="Obornik M."/>
            <person name="Parker M.S."/>
            <person name="Petit J.L."/>
            <person name="Porcel B.M."/>
            <person name="Poulsen N."/>
            <person name="Robison M."/>
            <person name="Rychlewski L."/>
            <person name="Rynearson T.A."/>
            <person name="Schmutz J."/>
            <person name="Shapiro H."/>
            <person name="Siaut M."/>
            <person name="Stanley M."/>
            <person name="Sussman M.R."/>
            <person name="Taylor A.R."/>
            <person name="Vardi A."/>
            <person name="von Dassow P."/>
            <person name="Vyverman W."/>
            <person name="Willis A."/>
            <person name="Wyrwicz L.S."/>
            <person name="Rokhsar D.S."/>
            <person name="Weissenbach J."/>
            <person name="Armbrust E.V."/>
            <person name="Green B.R."/>
            <person name="Van de Peer Y."/>
            <person name="Grigoriev I.V."/>
        </authorList>
    </citation>
    <scope>NUCLEOTIDE SEQUENCE [LARGE SCALE GENOMIC DNA]</scope>
    <source>
        <strain evidence="8 9">CCMP1335</strain>
    </source>
</reference>
<keyword evidence="9" id="KW-1185">Reference proteome</keyword>
<evidence type="ECO:0000313" key="9">
    <source>
        <dbReference type="Proteomes" id="UP000001449"/>
    </source>
</evidence>
<feature type="transmembrane region" description="Helical" evidence="5">
    <location>
        <begin position="249"/>
        <end position="268"/>
    </location>
</feature>
<dbReference type="GeneID" id="7447241"/>
<evidence type="ECO:0000256" key="1">
    <source>
        <dbReference type="ARBA" id="ARBA00004141"/>
    </source>
</evidence>
<feature type="signal peptide" evidence="6">
    <location>
        <begin position="1"/>
        <end position="16"/>
    </location>
</feature>
<keyword evidence="3 5" id="KW-1133">Transmembrane helix</keyword>
<gene>
    <name evidence="8" type="ORF">THAPSDRAFT_4981</name>
</gene>
<keyword evidence="4 5" id="KW-0472">Membrane</keyword>
<evidence type="ECO:0000256" key="4">
    <source>
        <dbReference type="ARBA" id="ARBA00023136"/>
    </source>
</evidence>
<accession>B8C1M3</accession>
<sequence>MQFLFFLATTIATAQARPFILPTSPSHRVISLPRGGAPPPVYETNPNYQGGSSSPALGDVDDNGFYRTSTTFQSPLRNSHPPPITKLVKDYSVNLYKLSPTLWNGTLSSIVLFLLWQFPTSSKVSKILQNHFVCSRRNVVVKKRFYALITSAFSHASFHHIAVNMYAFLNFGPSVKQVLASQGVALWPFVGLAAVFGSLVFLALDNGSGSCIGLSGVTLALLAFDSMVYPSKELRMIVSFIPIHLPAYYLFIGLLGFSVAGVMGLVGGRSNVAHSTHLGGLVFGRLFYEAYRRGYVRMWSYRARNAFNKLKGRN</sequence>
<dbReference type="SUPFAM" id="SSF144091">
    <property type="entry name" value="Rhomboid-like"/>
    <property type="match status" value="1"/>
</dbReference>
<keyword evidence="2 5" id="KW-0812">Transmembrane</keyword>
<reference evidence="8 9" key="1">
    <citation type="journal article" date="2004" name="Science">
        <title>The genome of the diatom Thalassiosira pseudonana: ecology, evolution, and metabolism.</title>
        <authorList>
            <person name="Armbrust E.V."/>
            <person name="Berges J.A."/>
            <person name="Bowler C."/>
            <person name="Green B.R."/>
            <person name="Martinez D."/>
            <person name="Putnam N.H."/>
            <person name="Zhou S."/>
            <person name="Allen A.E."/>
            <person name="Apt K.E."/>
            <person name="Bechner M."/>
            <person name="Brzezinski M.A."/>
            <person name="Chaal B.K."/>
            <person name="Chiovitti A."/>
            <person name="Davis A.K."/>
            <person name="Demarest M.S."/>
            <person name="Detter J.C."/>
            <person name="Glavina T."/>
            <person name="Goodstein D."/>
            <person name="Hadi M.Z."/>
            <person name="Hellsten U."/>
            <person name="Hildebrand M."/>
            <person name="Jenkins B.D."/>
            <person name="Jurka J."/>
            <person name="Kapitonov V.V."/>
            <person name="Kroger N."/>
            <person name="Lau W.W."/>
            <person name="Lane T.W."/>
            <person name="Larimer F.W."/>
            <person name="Lippmeier J.C."/>
            <person name="Lucas S."/>
            <person name="Medina M."/>
            <person name="Montsant A."/>
            <person name="Obornik M."/>
            <person name="Parker M.S."/>
            <person name="Palenik B."/>
            <person name="Pazour G.J."/>
            <person name="Richardson P.M."/>
            <person name="Rynearson T.A."/>
            <person name="Saito M.A."/>
            <person name="Schwartz D.C."/>
            <person name="Thamatrakoln K."/>
            <person name="Valentin K."/>
            <person name="Vardi A."/>
            <person name="Wilkerson F.P."/>
            <person name="Rokhsar D.S."/>
        </authorList>
    </citation>
    <scope>NUCLEOTIDE SEQUENCE [LARGE SCALE GENOMIC DNA]</scope>
    <source>
        <strain evidence="8 9">CCMP1335</strain>
    </source>
</reference>
<dbReference type="InParanoid" id="B8C1M3"/>
<feature type="chain" id="PRO_5002868919" description="Peptidase S54 rhomboid domain-containing protein" evidence="6">
    <location>
        <begin position="17"/>
        <end position="314"/>
    </location>
</feature>
<dbReference type="Pfam" id="PF01694">
    <property type="entry name" value="Rhomboid"/>
    <property type="match status" value="1"/>
</dbReference>
<feature type="transmembrane region" description="Helical" evidence="5">
    <location>
        <begin position="211"/>
        <end position="229"/>
    </location>
</feature>
<comment type="subcellular location">
    <subcellularLocation>
        <location evidence="1">Membrane</location>
        <topology evidence="1">Multi-pass membrane protein</topology>
    </subcellularLocation>
</comment>
<dbReference type="InterPro" id="IPR050925">
    <property type="entry name" value="Rhomboid_protease_S54"/>
</dbReference>
<evidence type="ECO:0000259" key="7">
    <source>
        <dbReference type="Pfam" id="PF01694"/>
    </source>
</evidence>
<dbReference type="InterPro" id="IPR022764">
    <property type="entry name" value="Peptidase_S54_rhomboid_dom"/>
</dbReference>
<dbReference type="Gene3D" id="1.20.1540.10">
    <property type="entry name" value="Rhomboid-like"/>
    <property type="match status" value="1"/>
</dbReference>